<dbReference type="GO" id="GO:0016301">
    <property type="term" value="F:kinase activity"/>
    <property type="evidence" value="ECO:0007669"/>
    <property type="project" value="UniProtKB-KW"/>
</dbReference>
<comment type="caution">
    <text evidence="1">The sequence shown here is derived from an EMBL/GenBank/DDBJ whole genome shotgun (WGS) entry which is preliminary data.</text>
</comment>
<gene>
    <name evidence="1" type="ORF">N802_17725</name>
</gene>
<dbReference type="InterPro" id="IPR022292">
    <property type="entry name" value="CHP03843"/>
</dbReference>
<sequence length="263" mass="28598">MMNDVVDLLTAGEVELLGRLVESSNGAVLVRVTHHDDSRLAIHKPVALERPLWDYPDGTLAGRERAAYLISEAGGFDVVPPTVLHEGPWGTAMTQEWVGEPDASPEPVVDVVAPSAVPDGWREVLRGETPDGDPVVVAHSLDQRVRTAAVFDALINNSDRKGGHLLLVDDRLWGVDHGVSLGVEPKLRTVLWGWAGEVLDDADRARLDQVREALDSGVLRDELTGLLTHEEIEALLSRAEDLLAQGRHPVPLPGWPAIPWPAM</sequence>
<protein>
    <submittedName>
        <fullName evidence="1">Phosphatidylinositol 3-and 4-kinase catalytic subunit</fullName>
    </submittedName>
</protein>
<dbReference type="STRING" id="1385520.N802_17725"/>
<accession>A0A0A0JAK3</accession>
<keyword evidence="1" id="KW-0418">Kinase</keyword>
<keyword evidence="2" id="KW-1185">Reference proteome</keyword>
<dbReference type="Proteomes" id="UP000030002">
    <property type="component" value="Unassembled WGS sequence"/>
</dbReference>
<name>A0A0A0JAK3_9MICO</name>
<organism evidence="1 2">
    <name type="scientific">Knoellia sinensis KCTC 19936</name>
    <dbReference type="NCBI Taxonomy" id="1385520"/>
    <lineage>
        <taxon>Bacteria</taxon>
        <taxon>Bacillati</taxon>
        <taxon>Actinomycetota</taxon>
        <taxon>Actinomycetes</taxon>
        <taxon>Micrococcales</taxon>
        <taxon>Intrasporangiaceae</taxon>
        <taxon>Knoellia</taxon>
    </lineage>
</organism>
<evidence type="ECO:0000313" key="1">
    <source>
        <dbReference type="EMBL" id="KGN32641.1"/>
    </source>
</evidence>
<dbReference type="EMBL" id="AVPJ01000006">
    <property type="protein sequence ID" value="KGN32641.1"/>
    <property type="molecule type" value="Genomic_DNA"/>
</dbReference>
<evidence type="ECO:0000313" key="2">
    <source>
        <dbReference type="Proteomes" id="UP000030002"/>
    </source>
</evidence>
<proteinExistence type="predicted"/>
<keyword evidence="1" id="KW-0808">Transferase</keyword>
<dbReference type="eggNOG" id="COG5032">
    <property type="taxonomic scope" value="Bacteria"/>
</dbReference>
<reference evidence="1 2" key="1">
    <citation type="submission" date="2013-08" db="EMBL/GenBank/DDBJ databases">
        <title>The genome sequence of Knoellia sinensis.</title>
        <authorList>
            <person name="Zhu W."/>
            <person name="Wang G."/>
        </authorList>
    </citation>
    <scope>NUCLEOTIDE SEQUENCE [LARGE SCALE GENOMIC DNA]</scope>
    <source>
        <strain evidence="1 2">KCTC 19936</strain>
    </source>
</reference>
<dbReference type="NCBIfam" id="TIGR03843">
    <property type="entry name" value="SCO1664 family protein"/>
    <property type="match status" value="1"/>
</dbReference>
<dbReference type="AlphaFoldDB" id="A0A0A0JAK3"/>